<reference evidence="5" key="1">
    <citation type="submission" date="2020-06" db="EMBL/GenBank/DDBJ databases">
        <authorList>
            <person name="Li T."/>
            <person name="Hu X."/>
            <person name="Zhang T."/>
            <person name="Song X."/>
            <person name="Zhang H."/>
            <person name="Dai N."/>
            <person name="Sheng W."/>
            <person name="Hou X."/>
            <person name="Wei L."/>
        </authorList>
    </citation>
    <scope>NUCLEOTIDE SEQUENCE</scope>
    <source>
        <strain evidence="5">KEN8</strain>
        <tissue evidence="5">Leaf</tissue>
    </source>
</reference>
<sequence length="253" mass="28384">MKAVVFLLIILCSSSTVLPQHVVETLPGLPDKLPNKLETGYIGVGENEEVQLFYFFFESESNPEEDPFILWLTGGPGCSGLSTILMEMGTFVLDYENCKGGPTALKLNEYAWAKAANILFIDQPAGTGYSYAKSLESFLTNDTLSARQTYDFLRKWLIDHPKYLENSLYIFGESYAGIVLPLVVNEVYNGIEAGDKPMLNMKADNFRLAHIWANDKSAQNALNVREGGGHTNPEYRPKESFVMFDRWIRQSAL</sequence>
<reference evidence="5" key="2">
    <citation type="journal article" date="2024" name="Plant">
        <title>Genomic evolution and insights into agronomic trait innovations of Sesamum species.</title>
        <authorList>
            <person name="Miao H."/>
            <person name="Wang L."/>
            <person name="Qu L."/>
            <person name="Liu H."/>
            <person name="Sun Y."/>
            <person name="Le M."/>
            <person name="Wang Q."/>
            <person name="Wei S."/>
            <person name="Zheng Y."/>
            <person name="Lin W."/>
            <person name="Duan Y."/>
            <person name="Cao H."/>
            <person name="Xiong S."/>
            <person name="Wang X."/>
            <person name="Wei L."/>
            <person name="Li C."/>
            <person name="Ma Q."/>
            <person name="Ju M."/>
            <person name="Zhao R."/>
            <person name="Li G."/>
            <person name="Mu C."/>
            <person name="Tian Q."/>
            <person name="Mei H."/>
            <person name="Zhang T."/>
            <person name="Gao T."/>
            <person name="Zhang H."/>
        </authorList>
    </citation>
    <scope>NUCLEOTIDE SEQUENCE</scope>
    <source>
        <strain evidence="5">KEN8</strain>
    </source>
</reference>
<name>A0AAW2J988_9LAMI</name>
<keyword evidence="4" id="KW-0645">Protease</keyword>
<dbReference type="GO" id="GO:0005576">
    <property type="term" value="C:extracellular region"/>
    <property type="evidence" value="ECO:0007669"/>
    <property type="project" value="UniProtKB-SubCell"/>
</dbReference>
<feature type="signal peptide" evidence="4">
    <location>
        <begin position="1"/>
        <end position="19"/>
    </location>
</feature>
<protein>
    <recommendedName>
        <fullName evidence="4">Carboxypeptidase</fullName>
        <ecNumber evidence="4">3.4.16.-</ecNumber>
    </recommendedName>
</protein>
<comment type="caution">
    <text evidence="5">The sequence shown here is derived from an EMBL/GenBank/DDBJ whole genome shotgun (WGS) entry which is preliminary data.</text>
</comment>
<dbReference type="GO" id="GO:0019748">
    <property type="term" value="P:secondary metabolic process"/>
    <property type="evidence" value="ECO:0007669"/>
    <property type="project" value="TreeGrafter"/>
</dbReference>
<feature type="chain" id="PRO_5043092141" description="Carboxypeptidase" evidence="4">
    <location>
        <begin position="20"/>
        <end position="253"/>
    </location>
</feature>
<gene>
    <name evidence="5" type="ORF">Scaly_2650700</name>
</gene>
<keyword evidence="4" id="KW-0732">Signal</keyword>
<keyword evidence="4 5" id="KW-0121">Carboxypeptidase</keyword>
<keyword evidence="4" id="KW-0378">Hydrolase</keyword>
<dbReference type="AlphaFoldDB" id="A0AAW2J988"/>
<proteinExistence type="inferred from homology"/>
<dbReference type="InterPro" id="IPR018202">
    <property type="entry name" value="Ser_caboxypep_ser_AS"/>
</dbReference>
<dbReference type="GO" id="GO:0016747">
    <property type="term" value="F:acyltransferase activity, transferring groups other than amino-acyl groups"/>
    <property type="evidence" value="ECO:0007669"/>
    <property type="project" value="TreeGrafter"/>
</dbReference>
<evidence type="ECO:0000256" key="3">
    <source>
        <dbReference type="ARBA" id="ARBA00022525"/>
    </source>
</evidence>
<organism evidence="5">
    <name type="scientific">Sesamum calycinum</name>
    <dbReference type="NCBI Taxonomy" id="2727403"/>
    <lineage>
        <taxon>Eukaryota</taxon>
        <taxon>Viridiplantae</taxon>
        <taxon>Streptophyta</taxon>
        <taxon>Embryophyta</taxon>
        <taxon>Tracheophyta</taxon>
        <taxon>Spermatophyta</taxon>
        <taxon>Magnoliopsida</taxon>
        <taxon>eudicotyledons</taxon>
        <taxon>Gunneridae</taxon>
        <taxon>Pentapetalae</taxon>
        <taxon>asterids</taxon>
        <taxon>lamiids</taxon>
        <taxon>Lamiales</taxon>
        <taxon>Pedaliaceae</taxon>
        <taxon>Sesamum</taxon>
    </lineage>
</organism>
<dbReference type="GO" id="GO:0006508">
    <property type="term" value="P:proteolysis"/>
    <property type="evidence" value="ECO:0007669"/>
    <property type="project" value="UniProtKB-KW"/>
</dbReference>
<comment type="similarity">
    <text evidence="2 4">Belongs to the peptidase S10 family.</text>
</comment>
<dbReference type="SUPFAM" id="SSF53474">
    <property type="entry name" value="alpha/beta-Hydrolases"/>
    <property type="match status" value="1"/>
</dbReference>
<dbReference type="InterPro" id="IPR001563">
    <property type="entry name" value="Peptidase_S10"/>
</dbReference>
<dbReference type="GO" id="GO:0004185">
    <property type="term" value="F:serine-type carboxypeptidase activity"/>
    <property type="evidence" value="ECO:0007669"/>
    <property type="project" value="UniProtKB-UniRule"/>
</dbReference>
<evidence type="ECO:0000313" key="5">
    <source>
        <dbReference type="EMBL" id="KAL0291054.1"/>
    </source>
</evidence>
<dbReference type="PROSITE" id="PS00131">
    <property type="entry name" value="CARBOXYPEPT_SER_SER"/>
    <property type="match status" value="1"/>
</dbReference>
<dbReference type="Gene3D" id="3.40.50.1820">
    <property type="entry name" value="alpha/beta hydrolase"/>
    <property type="match status" value="1"/>
</dbReference>
<evidence type="ECO:0000256" key="4">
    <source>
        <dbReference type="RuleBase" id="RU361156"/>
    </source>
</evidence>
<evidence type="ECO:0000256" key="1">
    <source>
        <dbReference type="ARBA" id="ARBA00004613"/>
    </source>
</evidence>
<dbReference type="PRINTS" id="PR00724">
    <property type="entry name" value="CRBOXYPTASEC"/>
</dbReference>
<accession>A0AAW2J988</accession>
<dbReference type="EMBL" id="JACGWM010001603">
    <property type="protein sequence ID" value="KAL0291054.1"/>
    <property type="molecule type" value="Genomic_DNA"/>
</dbReference>
<dbReference type="InterPro" id="IPR029058">
    <property type="entry name" value="AB_hydrolase_fold"/>
</dbReference>
<dbReference type="PANTHER" id="PTHR11802:SF224">
    <property type="entry name" value="SERINE CARBOXYPEPTIDASE-LIKE 7 ISOFORM X1"/>
    <property type="match status" value="1"/>
</dbReference>
<dbReference type="EC" id="3.4.16.-" evidence="4"/>
<dbReference type="Pfam" id="PF00450">
    <property type="entry name" value="Peptidase_S10"/>
    <property type="match status" value="1"/>
</dbReference>
<comment type="subcellular location">
    <subcellularLocation>
        <location evidence="1">Secreted</location>
    </subcellularLocation>
</comment>
<dbReference type="PANTHER" id="PTHR11802">
    <property type="entry name" value="SERINE PROTEASE FAMILY S10 SERINE CARBOXYPEPTIDASE"/>
    <property type="match status" value="1"/>
</dbReference>
<evidence type="ECO:0000256" key="2">
    <source>
        <dbReference type="ARBA" id="ARBA00009431"/>
    </source>
</evidence>
<keyword evidence="3" id="KW-0964">Secreted</keyword>